<organism evidence="2 3">
    <name type="scientific">Heterorhabditis bacteriophora</name>
    <name type="common">Entomopathogenic nematode worm</name>
    <dbReference type="NCBI Taxonomy" id="37862"/>
    <lineage>
        <taxon>Eukaryota</taxon>
        <taxon>Metazoa</taxon>
        <taxon>Ecdysozoa</taxon>
        <taxon>Nematoda</taxon>
        <taxon>Chromadorea</taxon>
        <taxon>Rhabditida</taxon>
        <taxon>Rhabditina</taxon>
        <taxon>Rhabditomorpha</taxon>
        <taxon>Strongyloidea</taxon>
        <taxon>Heterorhabditidae</taxon>
        <taxon>Heterorhabditis</taxon>
    </lineage>
</organism>
<keyword evidence="1" id="KW-0812">Transmembrane</keyword>
<protein>
    <submittedName>
        <fullName evidence="3">Uncharacterized protein</fullName>
    </submittedName>
</protein>
<keyword evidence="1" id="KW-0472">Membrane</keyword>
<dbReference type="AlphaFoldDB" id="A0A1I7X2L0"/>
<sequence>MLICRLKLDMMKYFLRKIIKQRQLMTTVSFVFSVFFELYSFITTKLFILFSLQLFLYFVEIHFGHKNEFNVSTLFNCQAFVTLNFLLLNQPSSVPSSRKYD</sequence>
<feature type="transmembrane region" description="Helical" evidence="1">
    <location>
        <begin position="24"/>
        <end position="57"/>
    </location>
</feature>
<name>A0A1I7X2L0_HETBA</name>
<proteinExistence type="predicted"/>
<keyword evidence="1" id="KW-1133">Transmembrane helix</keyword>
<dbReference type="Proteomes" id="UP000095283">
    <property type="component" value="Unplaced"/>
</dbReference>
<accession>A0A1I7X2L0</accession>
<reference evidence="3" key="1">
    <citation type="submission" date="2016-11" db="UniProtKB">
        <authorList>
            <consortium name="WormBaseParasite"/>
        </authorList>
    </citation>
    <scope>IDENTIFICATION</scope>
</reference>
<evidence type="ECO:0000313" key="2">
    <source>
        <dbReference type="Proteomes" id="UP000095283"/>
    </source>
</evidence>
<dbReference type="WBParaSite" id="Hba_11653">
    <property type="protein sequence ID" value="Hba_11653"/>
    <property type="gene ID" value="Hba_11653"/>
</dbReference>
<evidence type="ECO:0000313" key="3">
    <source>
        <dbReference type="WBParaSite" id="Hba_11653"/>
    </source>
</evidence>
<evidence type="ECO:0000256" key="1">
    <source>
        <dbReference type="SAM" id="Phobius"/>
    </source>
</evidence>
<keyword evidence="2" id="KW-1185">Reference proteome</keyword>